<evidence type="ECO:0000313" key="2">
    <source>
        <dbReference type="EMBL" id="KAF9444058.1"/>
    </source>
</evidence>
<dbReference type="EMBL" id="MU151410">
    <property type="protein sequence ID" value="KAF9444058.1"/>
    <property type="molecule type" value="Genomic_DNA"/>
</dbReference>
<keyword evidence="1" id="KW-0472">Membrane</keyword>
<dbReference type="Proteomes" id="UP000807342">
    <property type="component" value="Unassembled WGS sequence"/>
</dbReference>
<protein>
    <submittedName>
        <fullName evidence="2">Uncharacterized protein</fullName>
    </submittedName>
</protein>
<dbReference type="AlphaFoldDB" id="A0A9P5X403"/>
<reference evidence="2" key="1">
    <citation type="submission" date="2020-11" db="EMBL/GenBank/DDBJ databases">
        <authorList>
            <consortium name="DOE Joint Genome Institute"/>
            <person name="Ahrendt S."/>
            <person name="Riley R."/>
            <person name="Andreopoulos W."/>
            <person name="Labutti K."/>
            <person name="Pangilinan J."/>
            <person name="Ruiz-Duenas F.J."/>
            <person name="Barrasa J.M."/>
            <person name="Sanchez-Garcia M."/>
            <person name="Camarero S."/>
            <person name="Miyauchi S."/>
            <person name="Serrano A."/>
            <person name="Linde D."/>
            <person name="Babiker R."/>
            <person name="Drula E."/>
            <person name="Ayuso-Fernandez I."/>
            <person name="Pacheco R."/>
            <person name="Padilla G."/>
            <person name="Ferreira P."/>
            <person name="Barriuso J."/>
            <person name="Kellner H."/>
            <person name="Castanera R."/>
            <person name="Alfaro M."/>
            <person name="Ramirez L."/>
            <person name="Pisabarro A.G."/>
            <person name="Kuo A."/>
            <person name="Tritt A."/>
            <person name="Lipzen A."/>
            <person name="He G."/>
            <person name="Yan M."/>
            <person name="Ng V."/>
            <person name="Cullen D."/>
            <person name="Martin F."/>
            <person name="Rosso M.-N."/>
            <person name="Henrissat B."/>
            <person name="Hibbett D."/>
            <person name="Martinez A.T."/>
            <person name="Grigoriev I.V."/>
        </authorList>
    </citation>
    <scope>NUCLEOTIDE SEQUENCE</scope>
    <source>
        <strain evidence="2">MF-IS2</strain>
    </source>
</reference>
<feature type="transmembrane region" description="Helical" evidence="1">
    <location>
        <begin position="21"/>
        <end position="42"/>
    </location>
</feature>
<keyword evidence="3" id="KW-1185">Reference proteome</keyword>
<gene>
    <name evidence="2" type="ORF">P691DRAFT_807973</name>
</gene>
<sequence>MIPHHGGPGNTVIPIITHKALVLLLITLTFALVDFALSLVNFGLTSLFIGLAASSLTIIHALLDLCIIIFRWRFQSKFSRSPNRWNELPPTSKLSSITMDVLLALLFVGAFAVTIVVQVSDYLGIGDATKVPVAIVYSDAAMELLCGIMLIVRAVVGHRERRWFCRAVAIPLGNDPT</sequence>
<evidence type="ECO:0000313" key="3">
    <source>
        <dbReference type="Proteomes" id="UP000807342"/>
    </source>
</evidence>
<keyword evidence="1" id="KW-1133">Transmembrane helix</keyword>
<evidence type="ECO:0000256" key="1">
    <source>
        <dbReference type="SAM" id="Phobius"/>
    </source>
</evidence>
<dbReference type="OrthoDB" id="10637375at2759"/>
<organism evidence="2 3">
    <name type="scientific">Macrolepiota fuliginosa MF-IS2</name>
    <dbReference type="NCBI Taxonomy" id="1400762"/>
    <lineage>
        <taxon>Eukaryota</taxon>
        <taxon>Fungi</taxon>
        <taxon>Dikarya</taxon>
        <taxon>Basidiomycota</taxon>
        <taxon>Agaricomycotina</taxon>
        <taxon>Agaricomycetes</taxon>
        <taxon>Agaricomycetidae</taxon>
        <taxon>Agaricales</taxon>
        <taxon>Agaricineae</taxon>
        <taxon>Agaricaceae</taxon>
        <taxon>Macrolepiota</taxon>
    </lineage>
</organism>
<feature type="transmembrane region" description="Helical" evidence="1">
    <location>
        <begin position="131"/>
        <end position="156"/>
    </location>
</feature>
<accession>A0A9P5X403</accession>
<feature type="transmembrane region" description="Helical" evidence="1">
    <location>
        <begin position="101"/>
        <end position="119"/>
    </location>
</feature>
<feature type="transmembrane region" description="Helical" evidence="1">
    <location>
        <begin position="48"/>
        <end position="70"/>
    </location>
</feature>
<name>A0A9P5X403_9AGAR</name>
<keyword evidence="1" id="KW-0812">Transmembrane</keyword>
<proteinExistence type="predicted"/>
<comment type="caution">
    <text evidence="2">The sequence shown here is derived from an EMBL/GenBank/DDBJ whole genome shotgun (WGS) entry which is preliminary data.</text>
</comment>